<evidence type="ECO:0000256" key="13">
    <source>
        <dbReference type="PIRSR" id="PIRSR602081-2"/>
    </source>
</evidence>
<feature type="site" description="Electron transfer via tryptophanyl radical" evidence="13">
    <location>
        <position position="310"/>
    </location>
</feature>
<dbReference type="GO" id="GO:0003677">
    <property type="term" value="F:DNA binding"/>
    <property type="evidence" value="ECO:0007669"/>
    <property type="project" value="TreeGrafter"/>
</dbReference>
<comment type="similarity">
    <text evidence="14">Belongs to the DNA photolyase family.</text>
</comment>
<dbReference type="HOGENOM" id="CLU_010348_2_0_6"/>
<comment type="catalytic activity">
    <reaction evidence="9">
        <text>cyclobutadipyrimidine (in DNA) = 2 pyrimidine residues (in DNA).</text>
        <dbReference type="EC" id="4.1.99.3"/>
    </reaction>
</comment>
<evidence type="ECO:0000256" key="8">
    <source>
        <dbReference type="ARBA" id="ARBA00031671"/>
    </source>
</evidence>
<dbReference type="InterPro" id="IPR018394">
    <property type="entry name" value="DNA_photolyase_1_CS_C"/>
</dbReference>
<dbReference type="PRINTS" id="PR00147">
    <property type="entry name" value="DNAPHOTLYASE"/>
</dbReference>
<evidence type="ECO:0000259" key="15">
    <source>
        <dbReference type="PROSITE" id="PS51645"/>
    </source>
</evidence>
<evidence type="ECO:0000256" key="9">
    <source>
        <dbReference type="ARBA" id="ARBA00033999"/>
    </source>
</evidence>
<dbReference type="PROSITE" id="PS00394">
    <property type="entry name" value="DNA_PHOTOLYASES_1_1"/>
    <property type="match status" value="1"/>
</dbReference>
<feature type="domain" description="Photolyase/cryptochrome alpha/beta" evidence="15">
    <location>
        <begin position="1"/>
        <end position="132"/>
    </location>
</feature>
<evidence type="ECO:0000256" key="4">
    <source>
        <dbReference type="ARBA" id="ARBA00014046"/>
    </source>
</evidence>
<feature type="binding site" evidence="12">
    <location>
        <position position="224"/>
    </location>
    <ligand>
        <name>FAD</name>
        <dbReference type="ChEBI" id="CHEBI:57692"/>
    </ligand>
</feature>
<dbReference type="SUPFAM" id="SSF52425">
    <property type="entry name" value="Cryptochrome/photolyase, N-terminal domain"/>
    <property type="match status" value="1"/>
</dbReference>
<dbReference type="GO" id="GO:0000719">
    <property type="term" value="P:photoreactive repair"/>
    <property type="evidence" value="ECO:0007669"/>
    <property type="project" value="UniProtKB-ARBA"/>
</dbReference>
<feature type="binding site" evidence="12">
    <location>
        <begin position="278"/>
        <end position="285"/>
    </location>
    <ligand>
        <name>FAD</name>
        <dbReference type="ChEBI" id="CHEBI:57692"/>
    </ligand>
</feature>
<accession>A0A089ZRL3</accession>
<comment type="cofactor">
    <cofactor evidence="12">
        <name>FAD</name>
        <dbReference type="ChEBI" id="CHEBI:57692"/>
    </cofactor>
    <text evidence="12">Binds 1 FAD per subunit.</text>
</comment>
<evidence type="ECO:0000313" key="17">
    <source>
        <dbReference type="Proteomes" id="UP000029499"/>
    </source>
</evidence>
<dbReference type="Pfam" id="PF03441">
    <property type="entry name" value="FAD_binding_7"/>
    <property type="match status" value="1"/>
</dbReference>
<feature type="site" description="Electron transfer via tryptophanyl radical" evidence="13">
    <location>
        <position position="386"/>
    </location>
</feature>
<dbReference type="eggNOG" id="COG0415">
    <property type="taxonomic scope" value="Bacteria"/>
</dbReference>
<dbReference type="InterPro" id="IPR036134">
    <property type="entry name" value="Crypto/Photolyase_FAD-like_sf"/>
</dbReference>
<dbReference type="Gene3D" id="3.40.50.620">
    <property type="entry name" value="HUPs"/>
    <property type="match status" value="1"/>
</dbReference>
<dbReference type="Proteomes" id="UP000029499">
    <property type="component" value="Chromosome"/>
</dbReference>
<dbReference type="KEGG" id="prh:LT40_20185"/>
<protein>
    <recommendedName>
        <fullName evidence="4">Deoxyribodipyrimidine photo-lyase</fullName>
        <ecNumber evidence="3">4.1.99.3</ecNumber>
    </recommendedName>
    <alternativeName>
        <fullName evidence="8">DNA photolyase</fullName>
    </alternativeName>
    <alternativeName>
        <fullName evidence="11">Photoreactivating enzyme</fullName>
    </alternativeName>
</protein>
<keyword evidence="5 12" id="KW-0285">Flavoprotein</keyword>
<organism evidence="16 17">
    <name type="scientific">Pseudomonas rhizosphaerae</name>
    <dbReference type="NCBI Taxonomy" id="216142"/>
    <lineage>
        <taxon>Bacteria</taxon>
        <taxon>Pseudomonadati</taxon>
        <taxon>Pseudomonadota</taxon>
        <taxon>Gammaproteobacteria</taxon>
        <taxon>Pseudomonadales</taxon>
        <taxon>Pseudomonadaceae</taxon>
        <taxon>Pseudomonas</taxon>
    </lineage>
</organism>
<dbReference type="InterPro" id="IPR036155">
    <property type="entry name" value="Crypto/Photolyase_N_sf"/>
</dbReference>
<dbReference type="PROSITE" id="PS51645">
    <property type="entry name" value="PHR_CRY_ALPHA_BETA"/>
    <property type="match status" value="1"/>
</dbReference>
<dbReference type="PANTHER" id="PTHR11455:SF9">
    <property type="entry name" value="CRYPTOCHROME CIRCADIAN CLOCK 5 ISOFORM X1"/>
    <property type="match status" value="1"/>
</dbReference>
<dbReference type="AlphaFoldDB" id="A0A089ZRL3"/>
<keyword evidence="6 12" id="KW-0274">FAD</keyword>
<dbReference type="RefSeq" id="WP_043192925.1">
    <property type="nucleotide sequence ID" value="NZ_CP009533.1"/>
</dbReference>
<keyword evidence="7 14" id="KW-0157">Chromophore</keyword>
<dbReference type="EMBL" id="CP009533">
    <property type="protein sequence ID" value="AIS19581.1"/>
    <property type="molecule type" value="Genomic_DNA"/>
</dbReference>
<dbReference type="InterPro" id="IPR002081">
    <property type="entry name" value="Cryptochrome/DNA_photolyase_1"/>
</dbReference>
<dbReference type="STRING" id="216142.LT40_20185"/>
<comment type="cofactor">
    <cofactor evidence="1">
        <name>(6R)-5,10-methylene-5,6,7,8-tetrahydrofolate</name>
        <dbReference type="ChEBI" id="CHEBI:15636"/>
    </cofactor>
</comment>
<dbReference type="SUPFAM" id="SSF48173">
    <property type="entry name" value="Cryptochrome/photolyase FAD-binding domain"/>
    <property type="match status" value="1"/>
</dbReference>
<dbReference type="PANTHER" id="PTHR11455">
    <property type="entry name" value="CRYPTOCHROME"/>
    <property type="match status" value="1"/>
</dbReference>
<dbReference type="InterPro" id="IPR014729">
    <property type="entry name" value="Rossmann-like_a/b/a_fold"/>
</dbReference>
<dbReference type="InterPro" id="IPR006050">
    <property type="entry name" value="DNA_photolyase_N"/>
</dbReference>
<keyword evidence="16" id="KW-0456">Lyase</keyword>
<evidence type="ECO:0000256" key="6">
    <source>
        <dbReference type="ARBA" id="ARBA00022827"/>
    </source>
</evidence>
<comment type="function">
    <text evidence="10">Involved in repair of UV radiation-induced DNA damage. Catalyzes the light-dependent monomerization (300-600 nm) of cyclobutyl pyrimidine dimers (in cis-syn configuration), which are formed between adjacent bases on the same DNA strand upon exposure to ultraviolet radiation.</text>
</comment>
<feature type="binding site" evidence="12">
    <location>
        <begin position="376"/>
        <end position="378"/>
    </location>
    <ligand>
        <name>FAD</name>
        <dbReference type="ChEBI" id="CHEBI:57692"/>
    </ligand>
</feature>
<dbReference type="Gene3D" id="1.10.579.10">
    <property type="entry name" value="DNA Cyclobutane Dipyrimidine Photolyase, subunit A, domain 3"/>
    <property type="match status" value="1"/>
</dbReference>
<evidence type="ECO:0000313" key="16">
    <source>
        <dbReference type="EMBL" id="AIS19581.1"/>
    </source>
</evidence>
<comment type="similarity">
    <text evidence="2">Belongs to the DNA photolyase class-1 family.</text>
</comment>
<name>A0A089ZRL3_9PSED</name>
<evidence type="ECO:0000256" key="11">
    <source>
        <dbReference type="ARBA" id="ARBA00083107"/>
    </source>
</evidence>
<evidence type="ECO:0000256" key="3">
    <source>
        <dbReference type="ARBA" id="ARBA00013149"/>
    </source>
</evidence>
<evidence type="ECO:0000256" key="2">
    <source>
        <dbReference type="ARBA" id="ARBA00005862"/>
    </source>
</evidence>
<dbReference type="NCBIfam" id="NF007955">
    <property type="entry name" value="PRK10674.1"/>
    <property type="match status" value="1"/>
</dbReference>
<dbReference type="EC" id="4.1.99.3" evidence="3"/>
<dbReference type="Pfam" id="PF00875">
    <property type="entry name" value="DNA_photolyase"/>
    <property type="match status" value="1"/>
</dbReference>
<evidence type="ECO:0000256" key="14">
    <source>
        <dbReference type="RuleBase" id="RU004182"/>
    </source>
</evidence>
<dbReference type="GO" id="GO:0003904">
    <property type="term" value="F:deoxyribodipyrimidine photo-lyase activity"/>
    <property type="evidence" value="ECO:0007669"/>
    <property type="project" value="UniProtKB-EC"/>
</dbReference>
<dbReference type="GO" id="GO:0009416">
    <property type="term" value="P:response to light stimulus"/>
    <property type="evidence" value="ECO:0007669"/>
    <property type="project" value="TreeGrafter"/>
</dbReference>
<feature type="binding site" evidence="12">
    <location>
        <position position="275"/>
    </location>
    <ligand>
        <name>FAD</name>
        <dbReference type="ChEBI" id="CHEBI:57692"/>
    </ligand>
</feature>
<dbReference type="FunFam" id="1.10.579.10:FF:000003">
    <property type="entry name" value="Deoxyribodipyrimidine photo-lyase"/>
    <property type="match status" value="1"/>
</dbReference>
<evidence type="ECO:0000256" key="7">
    <source>
        <dbReference type="ARBA" id="ARBA00022991"/>
    </source>
</evidence>
<dbReference type="GO" id="GO:0071949">
    <property type="term" value="F:FAD binding"/>
    <property type="evidence" value="ECO:0007669"/>
    <property type="project" value="TreeGrafter"/>
</dbReference>
<reference evidence="16 17" key="1">
    <citation type="journal article" date="2015" name="J. Biotechnol.">
        <title>Complete genome sequence of Pseudomonas rhizosphaerae IH5T (=DSM 16299T), a phosphate-solubilizing rhizobacterium for bacterial biofertilizer.</title>
        <authorList>
            <person name="Kwak Y."/>
            <person name="Jung B.K."/>
            <person name="Shin J.H."/>
        </authorList>
    </citation>
    <scope>NUCLEOTIDE SEQUENCE [LARGE SCALE GENOMIC DNA]</scope>
    <source>
        <strain evidence="16">DSM 16299</strain>
    </source>
</reference>
<dbReference type="InterPro" id="IPR005101">
    <property type="entry name" value="Cryptochr/Photolyase_FAD-bd"/>
</dbReference>
<evidence type="ECO:0000256" key="10">
    <source>
        <dbReference type="ARBA" id="ARBA00059220"/>
    </source>
</evidence>
<evidence type="ECO:0000256" key="1">
    <source>
        <dbReference type="ARBA" id="ARBA00001932"/>
    </source>
</evidence>
<feature type="site" description="Electron transfer via tryptophanyl radical" evidence="13">
    <location>
        <position position="363"/>
    </location>
</feature>
<evidence type="ECO:0000256" key="5">
    <source>
        <dbReference type="ARBA" id="ARBA00022630"/>
    </source>
</evidence>
<sequence length="473" mass="53778">MQLIWLRSDLRVHDNPALAAACEQGPTLAVFLLSPKQWLAHDDSPNKVDFWLRNLKELSASLKALHIPLLLREADTWDKAPKVIAALCAEHKIEAVHCNDEFGVNENRRDEAVEAALKKADIPLHRYLDQALFTPGSVLTKGGTYFQVFSQFRKVCYERLHQSVPALAKKPRAQKPVHVAADKVPDQVKGFTTPDEALRKLWPAGEKEAHKRLDTFTDQPIEDYKVERDLPAHPGTSQISAYLTSGVVSPRQCLHAALNANRGEFESGNVGAVTWIGEIIWREFYRHIMVGYPRVSMHRPFREEYEALPWRNAPSELQAWKEGRTGIPIVDAAMRQLVSTGWMHNRLRMITAMFLSKNLLIDWREGERFFMQHLIDGDLCSNNGGWQWSASTGTDSVPYFRIFNPVSQSQRFDEQGVFLKQWLPELEGLDRKQVHAPTADALKQSGYPRPIVDLKEGRARALAAFKNLPRKAK</sequence>
<dbReference type="Gene3D" id="1.25.40.80">
    <property type="match status" value="1"/>
</dbReference>
<gene>
    <name evidence="16" type="ORF">LT40_20185</name>
</gene>
<proteinExistence type="inferred from homology"/>
<evidence type="ECO:0000256" key="12">
    <source>
        <dbReference type="PIRSR" id="PIRSR602081-1"/>
    </source>
</evidence>
<dbReference type="OrthoDB" id="9772484at2"/>
<feature type="binding site" evidence="12">
    <location>
        <begin position="236"/>
        <end position="240"/>
    </location>
    <ligand>
        <name>FAD</name>
        <dbReference type="ChEBI" id="CHEBI:57692"/>
    </ligand>
</feature>
<keyword evidence="17" id="KW-1185">Reference proteome</keyword>